<dbReference type="KEGG" id="ache:ACHE_40830S"/>
<proteinExistence type="predicted"/>
<evidence type="ECO:0000256" key="1">
    <source>
        <dbReference type="SAM" id="MobiDB-lite"/>
    </source>
</evidence>
<dbReference type="Proteomes" id="UP000637239">
    <property type="component" value="Chromosome 4"/>
</dbReference>
<dbReference type="RefSeq" id="XP_043136788.1">
    <property type="nucleotide sequence ID" value="XM_043279072.1"/>
</dbReference>
<accession>A0A7R7ZP54</accession>
<keyword evidence="3" id="KW-1185">Reference proteome</keyword>
<gene>
    <name evidence="2" type="ORF">ACHE_40830S</name>
</gene>
<evidence type="ECO:0000313" key="3">
    <source>
        <dbReference type="Proteomes" id="UP000637239"/>
    </source>
</evidence>
<reference evidence="2" key="1">
    <citation type="submission" date="2021-01" db="EMBL/GenBank/DDBJ databases">
        <authorList>
            <consortium name="Aspergillus chevalieri M1 genome sequencing consortium"/>
            <person name="Kazuki M."/>
            <person name="Futagami T."/>
        </authorList>
    </citation>
    <scope>NUCLEOTIDE SEQUENCE</scope>
    <source>
        <strain evidence="2">M1</strain>
    </source>
</reference>
<evidence type="ECO:0000313" key="2">
    <source>
        <dbReference type="EMBL" id="BCR88266.1"/>
    </source>
</evidence>
<reference evidence="2" key="2">
    <citation type="submission" date="2021-02" db="EMBL/GenBank/DDBJ databases">
        <title>Aspergillus chevalieri M1 genome sequence.</title>
        <authorList>
            <person name="Kadooka C."/>
            <person name="Mori K."/>
            <person name="Futagami T."/>
        </authorList>
    </citation>
    <scope>NUCLEOTIDE SEQUENCE</scope>
    <source>
        <strain evidence="2">M1</strain>
    </source>
</reference>
<sequence>MRCNFQRFTLLLQPPDYTYWLRNVTLKLIEGFLRWYLENHHTVDDAELVEDRIRSLELRLALHKLNVPKPLQKRIKFNDSSAGEPPKVIIPMKSKSGL</sequence>
<dbReference type="AlphaFoldDB" id="A0A7R7ZP54"/>
<organism evidence="2 3">
    <name type="scientific">Aspergillus chevalieri</name>
    <name type="common">Eurotium chevalieri</name>
    <dbReference type="NCBI Taxonomy" id="182096"/>
    <lineage>
        <taxon>Eukaryota</taxon>
        <taxon>Fungi</taxon>
        <taxon>Dikarya</taxon>
        <taxon>Ascomycota</taxon>
        <taxon>Pezizomycotina</taxon>
        <taxon>Eurotiomycetes</taxon>
        <taxon>Eurotiomycetidae</taxon>
        <taxon>Eurotiales</taxon>
        <taxon>Aspergillaceae</taxon>
        <taxon>Aspergillus</taxon>
        <taxon>Aspergillus subgen. Aspergillus</taxon>
    </lineage>
</organism>
<feature type="region of interest" description="Disordered" evidence="1">
    <location>
        <begin position="78"/>
        <end position="98"/>
    </location>
</feature>
<dbReference type="GeneID" id="66982625"/>
<dbReference type="EMBL" id="AP024419">
    <property type="protein sequence ID" value="BCR88266.1"/>
    <property type="molecule type" value="Genomic_DNA"/>
</dbReference>
<name>A0A7R7ZP54_ASPCH</name>
<protein>
    <submittedName>
        <fullName evidence="2">Uncharacterized protein</fullName>
    </submittedName>
</protein>